<evidence type="ECO:0008006" key="4">
    <source>
        <dbReference type="Google" id="ProtNLM"/>
    </source>
</evidence>
<name>A0A1Y2BUY4_9FUNG</name>
<dbReference type="OrthoDB" id="2122879at2759"/>
<protein>
    <recommendedName>
        <fullName evidence="4">G-protein coupled receptors family 2 profile 2 domain-containing protein</fullName>
    </recommendedName>
</protein>
<dbReference type="Proteomes" id="UP000193642">
    <property type="component" value="Unassembled WGS sequence"/>
</dbReference>
<proteinExistence type="predicted"/>
<comment type="caution">
    <text evidence="2">The sequence shown here is derived from an EMBL/GenBank/DDBJ whole genome shotgun (WGS) entry which is preliminary data.</text>
</comment>
<evidence type="ECO:0000313" key="2">
    <source>
        <dbReference type="EMBL" id="ORY38553.1"/>
    </source>
</evidence>
<reference evidence="2 3" key="1">
    <citation type="submission" date="2016-07" db="EMBL/GenBank/DDBJ databases">
        <title>Pervasive Adenine N6-methylation of Active Genes in Fungi.</title>
        <authorList>
            <consortium name="DOE Joint Genome Institute"/>
            <person name="Mondo S.J."/>
            <person name="Dannebaum R.O."/>
            <person name="Kuo R.C."/>
            <person name="Labutti K."/>
            <person name="Haridas S."/>
            <person name="Kuo A."/>
            <person name="Salamov A."/>
            <person name="Ahrendt S.R."/>
            <person name="Lipzen A."/>
            <person name="Sullivan W."/>
            <person name="Andreopoulos W.B."/>
            <person name="Clum A."/>
            <person name="Lindquist E."/>
            <person name="Daum C."/>
            <person name="Ramamoorthy G.K."/>
            <person name="Gryganskyi A."/>
            <person name="Culley D."/>
            <person name="Magnuson J.K."/>
            <person name="James T.Y."/>
            <person name="O'Malley M.A."/>
            <person name="Stajich J.E."/>
            <person name="Spatafora J.W."/>
            <person name="Visel A."/>
            <person name="Grigoriev I.V."/>
        </authorList>
    </citation>
    <scope>NUCLEOTIDE SEQUENCE [LARGE SCALE GENOMIC DNA]</scope>
    <source>
        <strain evidence="2 3">JEL800</strain>
    </source>
</reference>
<dbReference type="AlphaFoldDB" id="A0A1Y2BUY4"/>
<feature type="transmembrane region" description="Helical" evidence="1">
    <location>
        <begin position="51"/>
        <end position="71"/>
    </location>
</feature>
<dbReference type="Gene3D" id="1.20.1070.10">
    <property type="entry name" value="Rhodopsin 7-helix transmembrane proteins"/>
    <property type="match status" value="1"/>
</dbReference>
<sequence>MWCYHSLVWGSAALFTAALFVLQAVLQRGPVMGDAQLECWISDEYKEFRIYFFYLILWVEYAAIVGMYVLVFMKVKSMTDEAHVDTSVTIALTKGRKRIIAKALSLAIGVALYLAQAMTMSAHGLSDALIFLVFAFIVKFSSTTGSVSMVSLGEQSRRRITSGNSDNQSFC</sequence>
<organism evidence="2 3">
    <name type="scientific">Rhizoclosmatium globosum</name>
    <dbReference type="NCBI Taxonomy" id="329046"/>
    <lineage>
        <taxon>Eukaryota</taxon>
        <taxon>Fungi</taxon>
        <taxon>Fungi incertae sedis</taxon>
        <taxon>Chytridiomycota</taxon>
        <taxon>Chytridiomycota incertae sedis</taxon>
        <taxon>Chytridiomycetes</taxon>
        <taxon>Chytridiales</taxon>
        <taxon>Chytriomycetaceae</taxon>
        <taxon>Rhizoclosmatium</taxon>
    </lineage>
</organism>
<keyword evidence="3" id="KW-1185">Reference proteome</keyword>
<keyword evidence="1" id="KW-0812">Transmembrane</keyword>
<evidence type="ECO:0000313" key="3">
    <source>
        <dbReference type="Proteomes" id="UP000193642"/>
    </source>
</evidence>
<evidence type="ECO:0000256" key="1">
    <source>
        <dbReference type="SAM" id="Phobius"/>
    </source>
</evidence>
<feature type="transmembrane region" description="Helical" evidence="1">
    <location>
        <begin position="99"/>
        <end position="116"/>
    </location>
</feature>
<dbReference type="EMBL" id="MCGO01000043">
    <property type="protein sequence ID" value="ORY38553.1"/>
    <property type="molecule type" value="Genomic_DNA"/>
</dbReference>
<keyword evidence="1" id="KW-1133">Transmembrane helix</keyword>
<keyword evidence="1" id="KW-0472">Membrane</keyword>
<accession>A0A1Y2BUY4</accession>
<feature type="transmembrane region" description="Helical" evidence="1">
    <location>
        <begin position="128"/>
        <end position="152"/>
    </location>
</feature>
<gene>
    <name evidence="2" type="ORF">BCR33DRAFT_720599</name>
</gene>